<reference evidence="2 4" key="2">
    <citation type="submission" date="2019-07" db="EMBL/GenBank/DDBJ databases">
        <title>Whole genome shotgun sequence of Acetobacter cibinongensis NBRC 16605.</title>
        <authorList>
            <person name="Hosoyama A."/>
            <person name="Uohara A."/>
            <person name="Ohji S."/>
            <person name="Ichikawa N."/>
        </authorList>
    </citation>
    <scope>NUCLEOTIDE SEQUENCE [LARGE SCALE GENOMIC DNA]</scope>
    <source>
        <strain evidence="2 4">NBRC 16605</strain>
    </source>
</reference>
<comment type="caution">
    <text evidence="1">The sequence shown here is derived from an EMBL/GenBank/DDBJ whole genome shotgun (WGS) entry which is preliminary data.</text>
</comment>
<evidence type="ECO:0000313" key="1">
    <source>
        <dbReference type="EMBL" id="GAN61624.1"/>
    </source>
</evidence>
<dbReference type="RefSeq" id="WP_048839671.1">
    <property type="nucleotide sequence ID" value="NZ_BAMV01000049.1"/>
</dbReference>
<name>A0A0D6N6M8_9PROT</name>
<dbReference type="Proteomes" id="UP000321891">
    <property type="component" value="Unassembled WGS sequence"/>
</dbReference>
<gene>
    <name evidence="1" type="ORF">Abci_051_001</name>
    <name evidence="2" type="ORF">ACI01nite_25890</name>
</gene>
<accession>A0A0D6N6M8</accession>
<dbReference type="EMBL" id="BJVU01000018">
    <property type="protein sequence ID" value="GEL59987.1"/>
    <property type="molecule type" value="Genomic_DNA"/>
</dbReference>
<dbReference type="AlphaFoldDB" id="A0A0D6N6M8"/>
<dbReference type="STRING" id="1231339.Abci_051_001"/>
<evidence type="ECO:0008006" key="5">
    <source>
        <dbReference type="Google" id="ProtNLM"/>
    </source>
</evidence>
<organism evidence="1 3">
    <name type="scientific">Acetobacter cibinongensis</name>
    <dbReference type="NCBI Taxonomy" id="146475"/>
    <lineage>
        <taxon>Bacteria</taxon>
        <taxon>Pseudomonadati</taxon>
        <taxon>Pseudomonadota</taxon>
        <taxon>Alphaproteobacteria</taxon>
        <taxon>Acetobacterales</taxon>
        <taxon>Acetobacteraceae</taxon>
        <taxon>Acetobacter</taxon>
    </lineage>
</organism>
<evidence type="ECO:0000313" key="2">
    <source>
        <dbReference type="EMBL" id="GEL59987.1"/>
    </source>
</evidence>
<protein>
    <recommendedName>
        <fullName evidence="5">DUF4276 family protein</fullName>
    </recommendedName>
</protein>
<proteinExistence type="predicted"/>
<keyword evidence="4" id="KW-1185">Reference proteome</keyword>
<dbReference type="Proteomes" id="UP000032671">
    <property type="component" value="Unassembled WGS sequence"/>
</dbReference>
<sequence>MVKAGFIVEGASERIVVESPKFKELLSACDYELVTPVVDAKGGGNLLPQNIEVFINRLRDAGAESIFILTDLEDEAHVDTVRERVNHKDITFSFIAVKALEAWYLADSAAMNAWLGIDNFHEEAPEATSDKPWERIKQIAASLGKRGPGGKVVFSKKITFDCGFTVQNASIHPACASAKELVDYLRQ</sequence>
<evidence type="ECO:0000313" key="3">
    <source>
        <dbReference type="Proteomes" id="UP000032671"/>
    </source>
</evidence>
<reference evidence="1 3" key="1">
    <citation type="submission" date="2012-11" db="EMBL/GenBank/DDBJ databases">
        <title>Whole genome sequence of Acetobacter cibinongensis 4H-1.</title>
        <authorList>
            <person name="Azuma Y."/>
            <person name="Higashiura N."/>
            <person name="Hirakawa H."/>
            <person name="Matsushita K."/>
        </authorList>
    </citation>
    <scope>NUCLEOTIDE SEQUENCE [LARGE SCALE GENOMIC DNA]</scope>
    <source>
        <strain evidence="1 3">4H-1</strain>
    </source>
</reference>
<dbReference type="EMBL" id="BAMV01000049">
    <property type="protein sequence ID" value="GAN61624.1"/>
    <property type="molecule type" value="Genomic_DNA"/>
</dbReference>
<evidence type="ECO:0000313" key="4">
    <source>
        <dbReference type="Proteomes" id="UP000321891"/>
    </source>
</evidence>
<accession>A0A6N3STQ0</accession>